<reference evidence="2 3" key="1">
    <citation type="journal article" date="2023" name="Proc. Natl. Acad. Sci. U.S.A.">
        <title>A global phylogenomic analysis of the shiitake genus Lentinula.</title>
        <authorList>
            <person name="Sierra-Patev S."/>
            <person name="Min B."/>
            <person name="Naranjo-Ortiz M."/>
            <person name="Looney B."/>
            <person name="Konkel Z."/>
            <person name="Slot J.C."/>
            <person name="Sakamoto Y."/>
            <person name="Steenwyk J.L."/>
            <person name="Rokas A."/>
            <person name="Carro J."/>
            <person name="Camarero S."/>
            <person name="Ferreira P."/>
            <person name="Molpeceres G."/>
            <person name="Ruiz-Duenas F.J."/>
            <person name="Serrano A."/>
            <person name="Henrissat B."/>
            <person name="Drula E."/>
            <person name="Hughes K.W."/>
            <person name="Mata J.L."/>
            <person name="Ishikawa N.K."/>
            <person name="Vargas-Isla R."/>
            <person name="Ushijima S."/>
            <person name="Smith C.A."/>
            <person name="Donoghue J."/>
            <person name="Ahrendt S."/>
            <person name="Andreopoulos W."/>
            <person name="He G."/>
            <person name="LaButti K."/>
            <person name="Lipzen A."/>
            <person name="Ng V."/>
            <person name="Riley R."/>
            <person name="Sandor L."/>
            <person name="Barry K."/>
            <person name="Martinez A.T."/>
            <person name="Xiao Y."/>
            <person name="Gibbons J.G."/>
            <person name="Terashima K."/>
            <person name="Grigoriev I.V."/>
            <person name="Hibbett D."/>
        </authorList>
    </citation>
    <scope>NUCLEOTIDE SEQUENCE [LARGE SCALE GENOMIC DNA]</scope>
    <source>
        <strain evidence="2 3">TFB7810</strain>
    </source>
</reference>
<comment type="caution">
    <text evidence="2">The sequence shown here is derived from an EMBL/GenBank/DDBJ whole genome shotgun (WGS) entry which is preliminary data.</text>
</comment>
<keyword evidence="1" id="KW-1133">Transmembrane helix</keyword>
<evidence type="ECO:0000256" key="1">
    <source>
        <dbReference type="SAM" id="Phobius"/>
    </source>
</evidence>
<sequence length="248" mass="28855">MMACITTYYHLPKLKRYHLLQRRFVCSFAVHSPKRQICWSNLLYVYSTLISFVPRMIPFYKEPHTMILSLRSLCAAFLLWTSCSVIAMPVGVQDQDKNKEDKRVILDVSLVRKLNGEVIDQTTSVKLNSDYSVFESTGSPSVRSPEEWLIQIGSSSWQAKSSTHSLLKAVRIEEEQPPRKRLLIGKVNFDSWHKQKRVLDRLVKLKPGGKFEYTMQIIVTLKIARVWKKHDGGYKRFESMYEQVQVPI</sequence>
<accession>A0A9W8P1Z7</accession>
<keyword evidence="1" id="KW-0472">Membrane</keyword>
<feature type="transmembrane region" description="Helical" evidence="1">
    <location>
        <begin position="66"/>
        <end position="92"/>
    </location>
</feature>
<proteinExistence type="predicted"/>
<evidence type="ECO:0000313" key="3">
    <source>
        <dbReference type="Proteomes" id="UP001142393"/>
    </source>
</evidence>
<gene>
    <name evidence="2" type="ORF">DFH05DRAFT_1000600</name>
</gene>
<keyword evidence="1" id="KW-0812">Transmembrane</keyword>
<feature type="transmembrane region" description="Helical" evidence="1">
    <location>
        <begin position="42"/>
        <end position="60"/>
    </location>
</feature>
<name>A0A9W8P1Z7_9AGAR</name>
<dbReference type="AlphaFoldDB" id="A0A9W8P1Z7"/>
<protein>
    <submittedName>
        <fullName evidence="2">Uncharacterized protein</fullName>
    </submittedName>
</protein>
<organism evidence="2 3">
    <name type="scientific">Lentinula detonsa</name>
    <dbReference type="NCBI Taxonomy" id="2804962"/>
    <lineage>
        <taxon>Eukaryota</taxon>
        <taxon>Fungi</taxon>
        <taxon>Dikarya</taxon>
        <taxon>Basidiomycota</taxon>
        <taxon>Agaricomycotina</taxon>
        <taxon>Agaricomycetes</taxon>
        <taxon>Agaricomycetidae</taxon>
        <taxon>Agaricales</taxon>
        <taxon>Marasmiineae</taxon>
        <taxon>Omphalotaceae</taxon>
        <taxon>Lentinula</taxon>
    </lineage>
</organism>
<dbReference type="Proteomes" id="UP001142393">
    <property type="component" value="Unassembled WGS sequence"/>
</dbReference>
<dbReference type="EMBL" id="JANVFU010000005">
    <property type="protein sequence ID" value="KAJ3745285.1"/>
    <property type="molecule type" value="Genomic_DNA"/>
</dbReference>
<keyword evidence="3" id="KW-1185">Reference proteome</keyword>
<evidence type="ECO:0000313" key="2">
    <source>
        <dbReference type="EMBL" id="KAJ3745285.1"/>
    </source>
</evidence>